<dbReference type="InterPro" id="IPR000223">
    <property type="entry name" value="Pept_S26A_signal_pept_1"/>
</dbReference>
<keyword evidence="5 6" id="KW-0378">Hydrolase</keyword>
<dbReference type="SUPFAM" id="SSF51306">
    <property type="entry name" value="LexA/Signal peptidase"/>
    <property type="match status" value="1"/>
</dbReference>
<dbReference type="Gene3D" id="2.10.109.10">
    <property type="entry name" value="Umud Fragment, subunit A"/>
    <property type="match status" value="1"/>
</dbReference>
<evidence type="ECO:0000256" key="5">
    <source>
        <dbReference type="ARBA" id="ARBA00022801"/>
    </source>
</evidence>
<dbReference type="InterPro" id="IPR019758">
    <property type="entry name" value="Pept_S26A_signal_pept_1_CS"/>
</dbReference>
<dbReference type="Proteomes" id="UP001576774">
    <property type="component" value="Unassembled WGS sequence"/>
</dbReference>
<comment type="similarity">
    <text evidence="3 6">Belongs to the peptidase S26 family.</text>
</comment>
<evidence type="ECO:0000259" key="7">
    <source>
        <dbReference type="Pfam" id="PF10502"/>
    </source>
</evidence>
<dbReference type="Pfam" id="PF10502">
    <property type="entry name" value="Peptidase_S26"/>
    <property type="match status" value="1"/>
</dbReference>
<dbReference type="InterPro" id="IPR036286">
    <property type="entry name" value="LexA/Signal_pep-like_sf"/>
</dbReference>
<dbReference type="PANTHER" id="PTHR43390:SF1">
    <property type="entry name" value="CHLOROPLAST PROCESSING PEPTIDASE"/>
    <property type="match status" value="1"/>
</dbReference>
<dbReference type="EC" id="3.4.21.89" evidence="4 6"/>
<evidence type="ECO:0000256" key="3">
    <source>
        <dbReference type="ARBA" id="ARBA00009370"/>
    </source>
</evidence>
<comment type="catalytic activity">
    <reaction evidence="1 6">
        <text>Cleavage of hydrophobic, N-terminal signal or leader sequences from secreted and periplasmic proteins.</text>
        <dbReference type="EC" id="3.4.21.89"/>
    </reaction>
</comment>
<accession>A0ABV4X352</accession>
<dbReference type="InterPro" id="IPR019757">
    <property type="entry name" value="Pept_S26A_signal_pept_1_Lys-AS"/>
</dbReference>
<keyword evidence="6" id="KW-0645">Protease</keyword>
<evidence type="ECO:0000313" key="9">
    <source>
        <dbReference type="Proteomes" id="UP001576774"/>
    </source>
</evidence>
<dbReference type="CDD" id="cd06530">
    <property type="entry name" value="S26_SPase_I"/>
    <property type="match status" value="1"/>
</dbReference>
<keyword evidence="6" id="KW-0472">Membrane</keyword>
<evidence type="ECO:0000256" key="4">
    <source>
        <dbReference type="ARBA" id="ARBA00013208"/>
    </source>
</evidence>
<keyword evidence="6" id="KW-1133">Transmembrane helix</keyword>
<dbReference type="PRINTS" id="PR00727">
    <property type="entry name" value="LEADERPTASE"/>
</dbReference>
<dbReference type="RefSeq" id="WP_413270325.1">
    <property type="nucleotide sequence ID" value="NZ_JBHFNQ010000077.1"/>
</dbReference>
<evidence type="ECO:0000313" key="8">
    <source>
        <dbReference type="EMBL" id="MFB2877218.1"/>
    </source>
</evidence>
<dbReference type="PANTHER" id="PTHR43390">
    <property type="entry name" value="SIGNAL PEPTIDASE I"/>
    <property type="match status" value="1"/>
</dbReference>
<evidence type="ECO:0000256" key="2">
    <source>
        <dbReference type="ARBA" id="ARBA00004401"/>
    </source>
</evidence>
<evidence type="ECO:0000256" key="6">
    <source>
        <dbReference type="RuleBase" id="RU362042"/>
    </source>
</evidence>
<protein>
    <recommendedName>
        <fullName evidence="4 6">Signal peptidase I</fullName>
        <ecNumber evidence="4 6">3.4.21.89</ecNumber>
    </recommendedName>
</protein>
<comment type="subcellular location">
    <subcellularLocation>
        <location evidence="2">Cell membrane</location>
        <topology evidence="2">Single-pass type II membrane protein</topology>
    </subcellularLocation>
    <subcellularLocation>
        <location evidence="6">Membrane</location>
        <topology evidence="6">Single-pass type II membrane protein</topology>
    </subcellularLocation>
</comment>
<name>A0ABV4X352_9CYAN</name>
<keyword evidence="9" id="KW-1185">Reference proteome</keyword>
<comment type="caution">
    <text evidence="8">The sequence shown here is derived from an EMBL/GenBank/DDBJ whole genome shotgun (WGS) entry which is preliminary data.</text>
</comment>
<dbReference type="PROSITE" id="PS00761">
    <property type="entry name" value="SPASE_I_3"/>
    <property type="match status" value="1"/>
</dbReference>
<proteinExistence type="inferred from homology"/>
<gene>
    <name evidence="8" type="primary">lepB</name>
    <name evidence="8" type="ORF">ACE1CC_10055</name>
</gene>
<dbReference type="InterPro" id="IPR019533">
    <property type="entry name" value="Peptidase_S26"/>
</dbReference>
<dbReference type="NCBIfam" id="TIGR02227">
    <property type="entry name" value="sigpep_I_bact"/>
    <property type="match status" value="1"/>
</dbReference>
<feature type="transmembrane region" description="Helical" evidence="6">
    <location>
        <begin position="20"/>
        <end position="42"/>
    </location>
</feature>
<evidence type="ECO:0000256" key="1">
    <source>
        <dbReference type="ARBA" id="ARBA00000677"/>
    </source>
</evidence>
<sequence>MTEVQNQNPEKNLQQKYDNAWLEVLKTILLSGVLALGIRTFVAEARYIPSGSMLETLQINDRLIVDKLSYNFSSPKRGDIIVFNPTKALEEQNFHDAFIKRVVGLPGEKVELKNGKVYINGNVLQENYVNGQLTETDVCPIGKPPYLAKPVVVPPNSYLVLGDNRRNSYDGRCWGLVPRDRIIGKASVRFWPLNSIGGIDREPIYPMAK</sequence>
<reference evidence="8 9" key="1">
    <citation type="submission" date="2024-09" db="EMBL/GenBank/DDBJ databases">
        <title>Floridaenema gen nov. (Aerosakkonemataceae, Aerosakkonematales ord. nov., Cyanobacteria) from benthic tropical and subtropical fresh waters, with the description of four new species.</title>
        <authorList>
            <person name="Moretto J.A."/>
            <person name="Berthold D.E."/>
            <person name="Lefler F.W."/>
            <person name="Huang I.-S."/>
            <person name="Laughinghouse H. IV."/>
        </authorList>
    </citation>
    <scope>NUCLEOTIDE SEQUENCE [LARGE SCALE GENOMIC DNA]</scope>
    <source>
        <strain evidence="8 9">BLCC-F46</strain>
    </source>
</reference>
<dbReference type="EMBL" id="JBHFNQ010000077">
    <property type="protein sequence ID" value="MFB2877218.1"/>
    <property type="molecule type" value="Genomic_DNA"/>
</dbReference>
<feature type="domain" description="Peptidase S26" evidence="7">
    <location>
        <begin position="21"/>
        <end position="191"/>
    </location>
</feature>
<keyword evidence="6" id="KW-0812">Transmembrane</keyword>
<dbReference type="GO" id="GO:0009003">
    <property type="term" value="F:signal peptidase activity"/>
    <property type="evidence" value="ECO:0007669"/>
    <property type="project" value="UniProtKB-EC"/>
</dbReference>
<organism evidence="8 9">
    <name type="scientific">Floridaenema aerugineum BLCC-F46</name>
    <dbReference type="NCBI Taxonomy" id="3153654"/>
    <lineage>
        <taxon>Bacteria</taxon>
        <taxon>Bacillati</taxon>
        <taxon>Cyanobacteriota</taxon>
        <taxon>Cyanophyceae</taxon>
        <taxon>Oscillatoriophycideae</taxon>
        <taxon>Aerosakkonematales</taxon>
        <taxon>Aerosakkonemataceae</taxon>
        <taxon>Floridanema</taxon>
        <taxon>Floridanema aerugineum</taxon>
    </lineage>
</organism>
<dbReference type="PROSITE" id="PS00760">
    <property type="entry name" value="SPASE_I_2"/>
    <property type="match status" value="1"/>
</dbReference>